<dbReference type="Gene3D" id="1.20.144.10">
    <property type="entry name" value="Phosphatidic acid phosphatase type 2/haloperoxidase"/>
    <property type="match status" value="1"/>
</dbReference>
<keyword evidence="2" id="KW-0472">Membrane</keyword>
<feature type="region of interest" description="Disordered" evidence="1">
    <location>
        <begin position="49"/>
        <end position="149"/>
    </location>
</feature>
<feature type="transmembrane region" description="Helical" evidence="2">
    <location>
        <begin position="279"/>
        <end position="300"/>
    </location>
</feature>
<keyword evidence="2" id="KW-0812">Transmembrane</keyword>
<dbReference type="InterPro" id="IPR036938">
    <property type="entry name" value="PAP2/HPO_sf"/>
</dbReference>
<proteinExistence type="predicted"/>
<feature type="transmembrane region" description="Helical" evidence="2">
    <location>
        <begin position="307"/>
        <end position="328"/>
    </location>
</feature>
<dbReference type="Proteomes" id="UP000324101">
    <property type="component" value="Chromosome"/>
</dbReference>
<feature type="transmembrane region" description="Helical" evidence="2">
    <location>
        <begin position="334"/>
        <end position="353"/>
    </location>
</feature>
<feature type="transmembrane region" description="Helical" evidence="2">
    <location>
        <begin position="242"/>
        <end position="259"/>
    </location>
</feature>
<sequence length="370" mass="39248">MIRSQAGFPPARAAGGVSAAGRLVGAVRRARCAVHRALAACSVGFRLAPPGAVSRRRSPGRPPQVSPAAEEVPRRRCPMAPPKASSDAPRSRPPKALPGALPRAPPSRACSPRAPTAWGDDRERPAMFPSPSSVPPTRPAGPPRHHLPAAPPRHALGLGIALLALVFLAGLLLRLDPRPFFQGLDDRWAASVNDTAVAGSPDGDDLGLFTTVLDRLGGPLGMVLPLLVIGCLCVYGRWRSGLFVFTVTVVANLVVLLPLKQVADRPRPPHPSVLVNDGSYPSGQVFGAVTLVVAVAVVLFPPRARRWWWAFGAPYVLAMMGSRTWLHAQWLSDTVAGALVGVGACLVLWRVFAPLLEAEAERMASNSLWL</sequence>
<gene>
    <name evidence="4" type="ORF">DEJ51_01580</name>
</gene>
<evidence type="ECO:0000259" key="3">
    <source>
        <dbReference type="SMART" id="SM00014"/>
    </source>
</evidence>
<feature type="compositionally biased region" description="Low complexity" evidence="1">
    <location>
        <begin position="100"/>
        <end position="117"/>
    </location>
</feature>
<dbReference type="EMBL" id="CP029189">
    <property type="protein sequence ID" value="QES53108.1"/>
    <property type="molecule type" value="Genomic_DNA"/>
</dbReference>
<dbReference type="InterPro" id="IPR000326">
    <property type="entry name" value="PAP2/HPO"/>
</dbReference>
<evidence type="ECO:0000256" key="2">
    <source>
        <dbReference type="SAM" id="Phobius"/>
    </source>
</evidence>
<dbReference type="Pfam" id="PF01569">
    <property type="entry name" value="PAP2"/>
    <property type="match status" value="1"/>
</dbReference>
<dbReference type="SMART" id="SM00014">
    <property type="entry name" value="acidPPc"/>
    <property type="match status" value="1"/>
</dbReference>
<dbReference type="AlphaFoldDB" id="A0A5P2DG53"/>
<organism evidence="4 5">
    <name type="scientific">Streptomyces venezuelae</name>
    <dbReference type="NCBI Taxonomy" id="54571"/>
    <lineage>
        <taxon>Bacteria</taxon>
        <taxon>Bacillati</taxon>
        <taxon>Actinomycetota</taxon>
        <taxon>Actinomycetes</taxon>
        <taxon>Kitasatosporales</taxon>
        <taxon>Streptomycetaceae</taxon>
        <taxon>Streptomyces</taxon>
    </lineage>
</organism>
<feature type="transmembrane region" description="Helical" evidence="2">
    <location>
        <begin position="216"/>
        <end position="235"/>
    </location>
</feature>
<protein>
    <recommendedName>
        <fullName evidence="3">Phosphatidic acid phosphatase type 2/haloperoxidase domain-containing protein</fullName>
    </recommendedName>
</protein>
<feature type="compositionally biased region" description="Pro residues" evidence="1">
    <location>
        <begin position="132"/>
        <end position="142"/>
    </location>
</feature>
<evidence type="ECO:0000313" key="5">
    <source>
        <dbReference type="Proteomes" id="UP000324101"/>
    </source>
</evidence>
<reference evidence="4 5" key="1">
    <citation type="submission" date="2018-05" db="EMBL/GenBank/DDBJ databases">
        <title>Streptomyces venezuelae.</title>
        <authorList>
            <person name="Kim W."/>
            <person name="Lee N."/>
            <person name="Cho B.-K."/>
        </authorList>
    </citation>
    <scope>NUCLEOTIDE SEQUENCE [LARGE SCALE GENOMIC DNA]</scope>
    <source>
        <strain evidence="4 5">ATCC 21018</strain>
    </source>
</reference>
<evidence type="ECO:0000256" key="1">
    <source>
        <dbReference type="SAM" id="MobiDB-lite"/>
    </source>
</evidence>
<accession>A0A5P2DG53</accession>
<evidence type="ECO:0000313" key="4">
    <source>
        <dbReference type="EMBL" id="QES53108.1"/>
    </source>
</evidence>
<name>A0A5P2DG53_STRVZ</name>
<dbReference type="SUPFAM" id="SSF48317">
    <property type="entry name" value="Acid phosphatase/Vanadium-dependent haloperoxidase"/>
    <property type="match status" value="1"/>
</dbReference>
<feature type="transmembrane region" description="Helical" evidence="2">
    <location>
        <begin position="155"/>
        <end position="175"/>
    </location>
</feature>
<keyword evidence="2" id="KW-1133">Transmembrane helix</keyword>
<feature type="domain" description="Phosphatidic acid phosphatase type 2/haloperoxidase" evidence="3">
    <location>
        <begin position="240"/>
        <end position="349"/>
    </location>
</feature>